<dbReference type="Proteomes" id="UP001470230">
    <property type="component" value="Unassembled WGS sequence"/>
</dbReference>
<comment type="cofactor">
    <cofactor evidence="1">
        <name>Mn(2+)</name>
        <dbReference type="ChEBI" id="CHEBI:29035"/>
    </cofactor>
</comment>
<dbReference type="SUPFAM" id="SSF56300">
    <property type="entry name" value="Metallo-dependent phosphatases"/>
    <property type="match status" value="1"/>
</dbReference>
<evidence type="ECO:0000256" key="2">
    <source>
        <dbReference type="ARBA" id="ARBA00022723"/>
    </source>
</evidence>
<comment type="catalytic activity">
    <reaction evidence="6">
        <text>O-phospho-L-seryl-[protein] + H2O = L-seryl-[protein] + phosphate</text>
        <dbReference type="Rhea" id="RHEA:20629"/>
        <dbReference type="Rhea" id="RHEA-COMP:9863"/>
        <dbReference type="Rhea" id="RHEA-COMP:11604"/>
        <dbReference type="ChEBI" id="CHEBI:15377"/>
        <dbReference type="ChEBI" id="CHEBI:29999"/>
        <dbReference type="ChEBI" id="CHEBI:43474"/>
        <dbReference type="ChEBI" id="CHEBI:83421"/>
        <dbReference type="EC" id="3.1.3.16"/>
    </reaction>
</comment>
<evidence type="ECO:0000256" key="8">
    <source>
        <dbReference type="RuleBase" id="RU004273"/>
    </source>
</evidence>
<organism evidence="11 12">
    <name type="scientific">Tritrichomonas musculus</name>
    <dbReference type="NCBI Taxonomy" id="1915356"/>
    <lineage>
        <taxon>Eukaryota</taxon>
        <taxon>Metamonada</taxon>
        <taxon>Parabasalia</taxon>
        <taxon>Tritrichomonadida</taxon>
        <taxon>Tritrichomonadidae</taxon>
        <taxon>Tritrichomonas</taxon>
    </lineage>
</organism>
<comment type="caution">
    <text evidence="11">The sequence shown here is derived from an EMBL/GenBank/DDBJ whole genome shotgun (WGS) entry which is preliminary data.</text>
</comment>
<dbReference type="PRINTS" id="PR00114">
    <property type="entry name" value="STPHPHTASE"/>
</dbReference>
<keyword evidence="12" id="KW-1185">Reference proteome</keyword>
<reference evidence="11 12" key="1">
    <citation type="submission" date="2024-04" db="EMBL/GenBank/DDBJ databases">
        <title>Tritrichomonas musculus Genome.</title>
        <authorList>
            <person name="Alves-Ferreira E."/>
            <person name="Grigg M."/>
            <person name="Lorenzi H."/>
            <person name="Galac M."/>
        </authorList>
    </citation>
    <scope>NUCLEOTIDE SEQUENCE [LARGE SCALE GENOMIC DNA]</scope>
    <source>
        <strain evidence="11 12">EAF2021</strain>
    </source>
</reference>
<evidence type="ECO:0000313" key="11">
    <source>
        <dbReference type="EMBL" id="KAK8884750.1"/>
    </source>
</evidence>
<dbReference type="PROSITE" id="PS00125">
    <property type="entry name" value="SER_THR_PHOSPHATASE"/>
    <property type="match status" value="1"/>
</dbReference>
<evidence type="ECO:0000256" key="9">
    <source>
        <dbReference type="SAM" id="MobiDB-lite"/>
    </source>
</evidence>
<evidence type="ECO:0000256" key="7">
    <source>
        <dbReference type="ARBA" id="ARBA00048336"/>
    </source>
</evidence>
<evidence type="ECO:0000313" key="12">
    <source>
        <dbReference type="Proteomes" id="UP001470230"/>
    </source>
</evidence>
<keyword evidence="3 8" id="KW-0378">Hydrolase</keyword>
<dbReference type="EMBL" id="JAPFFF010000008">
    <property type="protein sequence ID" value="KAK8884750.1"/>
    <property type="molecule type" value="Genomic_DNA"/>
</dbReference>
<feature type="domain" description="Serine/threonine specific protein phosphatases" evidence="10">
    <location>
        <begin position="124"/>
        <end position="129"/>
    </location>
</feature>
<feature type="region of interest" description="Disordered" evidence="9">
    <location>
        <begin position="300"/>
        <end position="333"/>
    </location>
</feature>
<feature type="compositionally biased region" description="Low complexity" evidence="9">
    <location>
        <begin position="303"/>
        <end position="322"/>
    </location>
</feature>
<dbReference type="InterPro" id="IPR006186">
    <property type="entry name" value="Ser/Thr-sp_prot-phosphatase"/>
</dbReference>
<dbReference type="EC" id="3.1.3.16" evidence="8"/>
<keyword evidence="5" id="KW-0464">Manganese</keyword>
<accession>A0ABR2K3U0</accession>
<dbReference type="Gene3D" id="3.60.21.10">
    <property type="match status" value="1"/>
</dbReference>
<evidence type="ECO:0000256" key="3">
    <source>
        <dbReference type="ARBA" id="ARBA00022801"/>
    </source>
</evidence>
<dbReference type="Pfam" id="PF00149">
    <property type="entry name" value="Metallophos"/>
    <property type="match status" value="1"/>
</dbReference>
<dbReference type="InterPro" id="IPR004843">
    <property type="entry name" value="Calcineurin-like_PHP"/>
</dbReference>
<gene>
    <name evidence="11" type="ORF">M9Y10_043870</name>
</gene>
<evidence type="ECO:0000256" key="4">
    <source>
        <dbReference type="ARBA" id="ARBA00022912"/>
    </source>
</evidence>
<comment type="catalytic activity">
    <reaction evidence="7 8">
        <text>O-phospho-L-threonyl-[protein] + H2O = L-threonyl-[protein] + phosphate</text>
        <dbReference type="Rhea" id="RHEA:47004"/>
        <dbReference type="Rhea" id="RHEA-COMP:11060"/>
        <dbReference type="Rhea" id="RHEA-COMP:11605"/>
        <dbReference type="ChEBI" id="CHEBI:15377"/>
        <dbReference type="ChEBI" id="CHEBI:30013"/>
        <dbReference type="ChEBI" id="CHEBI:43474"/>
        <dbReference type="ChEBI" id="CHEBI:61977"/>
        <dbReference type="EC" id="3.1.3.16"/>
    </reaction>
</comment>
<keyword evidence="4" id="KW-0904">Protein phosphatase</keyword>
<proteinExistence type="inferred from homology"/>
<dbReference type="SMART" id="SM00156">
    <property type="entry name" value="PP2Ac"/>
    <property type="match status" value="1"/>
</dbReference>
<dbReference type="PANTHER" id="PTHR11668:SF300">
    <property type="entry name" value="SERINE_THREONINE-PROTEIN PHOSPHATASE"/>
    <property type="match status" value="1"/>
</dbReference>
<evidence type="ECO:0000256" key="1">
    <source>
        <dbReference type="ARBA" id="ARBA00001936"/>
    </source>
</evidence>
<keyword evidence="2" id="KW-0479">Metal-binding</keyword>
<evidence type="ECO:0000256" key="6">
    <source>
        <dbReference type="ARBA" id="ARBA00047761"/>
    </source>
</evidence>
<name>A0ABR2K3U0_9EUKA</name>
<sequence>MTQQATIRNQQAIKKIMEEFPNNMTPLTMKQVITPAFVHWLCNQVQPILEAEPNVIDVTSCVHIVGDIHGQFDDLITIFKLGGIPPKQKYIFLGDYVDRGKHSLEVICLLLILKYLYPEQIILLRGNHESREMIRSYGFENDCKTKLTLQCKKYFCTTFDKMPLCAIVDKKAFCVHGGISKDLNSIKDISEISRFCEVPEKGLFCDLLWSDPSRNCKEWEKSDRCETNLWGIESAHRFLEDNNLSIIIRGHQVVSEGYKYAFSPDKSVVTLFSAPNYSKNSKNKATFMTINEGIPYKFTEIHPSSNNSSKTSPRRSPSPKSKVNNYLATKKLA</sequence>
<comment type="similarity">
    <text evidence="8">Belongs to the PPP phosphatase family.</text>
</comment>
<evidence type="ECO:0000259" key="10">
    <source>
        <dbReference type="PROSITE" id="PS00125"/>
    </source>
</evidence>
<protein>
    <recommendedName>
        <fullName evidence="8">Serine/threonine-protein phosphatase</fullName>
        <ecNumber evidence="8">3.1.3.16</ecNumber>
    </recommendedName>
</protein>
<dbReference type="InterPro" id="IPR029052">
    <property type="entry name" value="Metallo-depent_PP-like"/>
</dbReference>
<dbReference type="PANTHER" id="PTHR11668">
    <property type="entry name" value="SERINE/THREONINE PROTEIN PHOSPHATASE"/>
    <property type="match status" value="1"/>
</dbReference>
<dbReference type="InterPro" id="IPR050341">
    <property type="entry name" value="PP1_catalytic_subunit"/>
</dbReference>
<evidence type="ECO:0000256" key="5">
    <source>
        <dbReference type="ARBA" id="ARBA00023211"/>
    </source>
</evidence>